<feature type="transmembrane region" description="Helical" evidence="1">
    <location>
        <begin position="37"/>
        <end position="60"/>
    </location>
</feature>
<reference evidence="2 3" key="1">
    <citation type="journal article" date="2018" name="Front. Plant Sci.">
        <title>Red Clover (Trifolium pratense) and Zigzag Clover (T. medium) - A Picture of Genomic Similarities and Differences.</title>
        <authorList>
            <person name="Dluhosova J."/>
            <person name="Istvanek J."/>
            <person name="Nedelnik J."/>
            <person name="Repkova J."/>
        </authorList>
    </citation>
    <scope>NUCLEOTIDE SEQUENCE [LARGE SCALE GENOMIC DNA]</scope>
    <source>
        <strain evidence="3">cv. 10/8</strain>
        <tissue evidence="2">Leaf</tissue>
    </source>
</reference>
<keyword evidence="3" id="KW-1185">Reference proteome</keyword>
<protein>
    <submittedName>
        <fullName evidence="2">Uncharacterized protein</fullName>
    </submittedName>
</protein>
<comment type="caution">
    <text evidence="2">The sequence shown here is derived from an EMBL/GenBank/DDBJ whole genome shotgun (WGS) entry which is preliminary data.</text>
</comment>
<name>A0A392PZU6_9FABA</name>
<dbReference type="AlphaFoldDB" id="A0A392PZU6"/>
<feature type="transmembrane region" description="Helical" evidence="1">
    <location>
        <begin position="6"/>
        <end position="25"/>
    </location>
</feature>
<organism evidence="2 3">
    <name type="scientific">Trifolium medium</name>
    <dbReference type="NCBI Taxonomy" id="97028"/>
    <lineage>
        <taxon>Eukaryota</taxon>
        <taxon>Viridiplantae</taxon>
        <taxon>Streptophyta</taxon>
        <taxon>Embryophyta</taxon>
        <taxon>Tracheophyta</taxon>
        <taxon>Spermatophyta</taxon>
        <taxon>Magnoliopsida</taxon>
        <taxon>eudicotyledons</taxon>
        <taxon>Gunneridae</taxon>
        <taxon>Pentapetalae</taxon>
        <taxon>rosids</taxon>
        <taxon>fabids</taxon>
        <taxon>Fabales</taxon>
        <taxon>Fabaceae</taxon>
        <taxon>Papilionoideae</taxon>
        <taxon>50 kb inversion clade</taxon>
        <taxon>NPAAA clade</taxon>
        <taxon>Hologalegina</taxon>
        <taxon>IRL clade</taxon>
        <taxon>Trifolieae</taxon>
        <taxon>Trifolium</taxon>
    </lineage>
</organism>
<accession>A0A392PZU6</accession>
<dbReference type="Proteomes" id="UP000265520">
    <property type="component" value="Unassembled WGS sequence"/>
</dbReference>
<proteinExistence type="predicted"/>
<evidence type="ECO:0000313" key="3">
    <source>
        <dbReference type="Proteomes" id="UP000265520"/>
    </source>
</evidence>
<feature type="non-terminal residue" evidence="2">
    <location>
        <position position="66"/>
    </location>
</feature>
<evidence type="ECO:0000256" key="1">
    <source>
        <dbReference type="SAM" id="Phobius"/>
    </source>
</evidence>
<evidence type="ECO:0000313" key="2">
    <source>
        <dbReference type="EMBL" id="MCI17368.1"/>
    </source>
</evidence>
<keyword evidence="1" id="KW-0812">Transmembrane</keyword>
<keyword evidence="1" id="KW-0472">Membrane</keyword>
<sequence>MKDTLYGITALIEIVLIAGGVYLALKSPRPKAYTTLLKLFIFTGVNGAVSFLMIKIYSIVEAWGSV</sequence>
<dbReference type="EMBL" id="LXQA010105152">
    <property type="protein sequence ID" value="MCI17368.1"/>
    <property type="molecule type" value="Genomic_DNA"/>
</dbReference>
<keyword evidence="1" id="KW-1133">Transmembrane helix</keyword>